<comment type="caution">
    <text evidence="1">The sequence shown here is derived from an EMBL/GenBank/DDBJ whole genome shotgun (WGS) entry which is preliminary data.</text>
</comment>
<dbReference type="AlphaFoldDB" id="A0A1Q5T8L1"/>
<name>A0A1Q5T8L1_9EURO</name>
<keyword evidence="2" id="KW-1185">Reference proteome</keyword>
<protein>
    <submittedName>
        <fullName evidence="1">Uncharacterized protein</fullName>
    </submittedName>
</protein>
<gene>
    <name evidence="1" type="ORF">PENSUB_10739</name>
</gene>
<proteinExistence type="predicted"/>
<dbReference type="OrthoDB" id="4403049at2759"/>
<dbReference type="EMBL" id="MNBE01000698">
    <property type="protein sequence ID" value="OKO96564.1"/>
    <property type="molecule type" value="Genomic_DNA"/>
</dbReference>
<evidence type="ECO:0000313" key="2">
    <source>
        <dbReference type="Proteomes" id="UP000186955"/>
    </source>
</evidence>
<accession>A0A1Q5T8L1</accession>
<evidence type="ECO:0000313" key="1">
    <source>
        <dbReference type="EMBL" id="OKO96564.1"/>
    </source>
</evidence>
<sequence length="69" mass="8069">MANSIQSPSTNPDERMRQAVQRFSTTMESSDRQLLQDRINKIQAMSLSTKEEKIRKMRSYWPDLCADAF</sequence>
<reference evidence="1 2" key="1">
    <citation type="submission" date="2016-10" db="EMBL/GenBank/DDBJ databases">
        <title>Genome sequence of the ascomycete fungus Penicillium subrubescens.</title>
        <authorList>
            <person name="De Vries R.P."/>
            <person name="Peng M."/>
            <person name="Dilokpimol A."/>
            <person name="Hilden K."/>
            <person name="Makela M.R."/>
            <person name="Grigoriev I."/>
            <person name="Riley R."/>
            <person name="Granchi Z."/>
        </authorList>
    </citation>
    <scope>NUCLEOTIDE SEQUENCE [LARGE SCALE GENOMIC DNA]</scope>
    <source>
        <strain evidence="1 2">CBS 132785</strain>
    </source>
</reference>
<organism evidence="1 2">
    <name type="scientific">Penicillium subrubescens</name>
    <dbReference type="NCBI Taxonomy" id="1316194"/>
    <lineage>
        <taxon>Eukaryota</taxon>
        <taxon>Fungi</taxon>
        <taxon>Dikarya</taxon>
        <taxon>Ascomycota</taxon>
        <taxon>Pezizomycotina</taxon>
        <taxon>Eurotiomycetes</taxon>
        <taxon>Eurotiomycetidae</taxon>
        <taxon>Eurotiales</taxon>
        <taxon>Aspergillaceae</taxon>
        <taxon>Penicillium</taxon>
    </lineage>
</organism>
<dbReference type="Proteomes" id="UP000186955">
    <property type="component" value="Unassembled WGS sequence"/>
</dbReference>